<dbReference type="PROSITE" id="PS51140">
    <property type="entry name" value="CUE"/>
    <property type="match status" value="1"/>
</dbReference>
<keyword evidence="6" id="KW-0539">Nucleus</keyword>
<keyword evidence="4" id="KW-0963">Cytoplasm</keyword>
<organism evidence="9">
    <name type="scientific">Evadne anonyx</name>
    <dbReference type="NCBI Taxonomy" id="141404"/>
    <lineage>
        <taxon>Eukaryota</taxon>
        <taxon>Metazoa</taxon>
        <taxon>Ecdysozoa</taxon>
        <taxon>Arthropoda</taxon>
        <taxon>Crustacea</taxon>
        <taxon>Branchiopoda</taxon>
        <taxon>Diplostraca</taxon>
        <taxon>Cladocera</taxon>
        <taxon>Onychopoda</taxon>
        <taxon>Podonidae</taxon>
        <taxon>Evadne</taxon>
    </lineage>
</organism>
<feature type="compositionally biased region" description="Low complexity" evidence="7">
    <location>
        <begin position="124"/>
        <end position="143"/>
    </location>
</feature>
<dbReference type="GO" id="GO:0043130">
    <property type="term" value="F:ubiquitin binding"/>
    <property type="evidence" value="ECO:0007669"/>
    <property type="project" value="InterPro"/>
</dbReference>
<evidence type="ECO:0000313" key="9">
    <source>
        <dbReference type="EMBL" id="CAG4642672.1"/>
    </source>
</evidence>
<keyword evidence="5" id="KW-0833">Ubl conjugation pathway</keyword>
<dbReference type="EMBL" id="OC986017">
    <property type="protein sequence ID" value="CAG4642672.1"/>
    <property type="molecule type" value="Genomic_DNA"/>
</dbReference>
<evidence type="ECO:0000256" key="5">
    <source>
        <dbReference type="ARBA" id="ARBA00022786"/>
    </source>
</evidence>
<evidence type="ECO:0000256" key="1">
    <source>
        <dbReference type="ARBA" id="ARBA00004123"/>
    </source>
</evidence>
<gene>
    <name evidence="9" type="primary">EOG090X0A55</name>
</gene>
<evidence type="ECO:0000259" key="8">
    <source>
        <dbReference type="PROSITE" id="PS51140"/>
    </source>
</evidence>
<evidence type="ECO:0000256" key="7">
    <source>
        <dbReference type="SAM" id="MobiDB-lite"/>
    </source>
</evidence>
<comment type="similarity">
    <text evidence="3">Belongs to the CUEDC2 family.</text>
</comment>
<dbReference type="GO" id="GO:0005634">
    <property type="term" value="C:nucleus"/>
    <property type="evidence" value="ECO:0007669"/>
    <property type="project" value="UniProtKB-SubCell"/>
</dbReference>
<sequence>MSCAEEQEAIVKESLLNFLQNNFPQSKLSHIDEIVLSYVVSILEELGSEWGQEELFDVESFSEMLTAYFPDFESIPHVNICDWIFNLSSELSKAIQDSKDSKASPESGLKFAIPIVTKNEGQLSRVSESSDVSTSGESSHSSTQEFDRNEDARLLIEMFPLISLTEATHCLSLSNGSVEEAVQLVLHRQEIGQSFSSTENPALLQHKSRPVNEKTLKKKIIEKYSYIDQDDDQREHRPPPLKAQPKKMVRYLDNKVVTIKGERYTEIKEDADAKEEAKKTYVSLKPARQYRFH</sequence>
<dbReference type="InterPro" id="IPR039805">
    <property type="entry name" value="CUE_CUED2"/>
</dbReference>
<reference evidence="9" key="1">
    <citation type="submission" date="2021-04" db="EMBL/GenBank/DDBJ databases">
        <authorList>
            <person name="Cornetti L."/>
        </authorList>
    </citation>
    <scope>NUCLEOTIDE SEQUENCE</scope>
</reference>
<feature type="region of interest" description="Disordered" evidence="7">
    <location>
        <begin position="122"/>
        <end position="147"/>
    </location>
</feature>
<dbReference type="PANTHER" id="PTHR12493:SF0">
    <property type="entry name" value="CUE DOMAIN-CONTAINING PROTEIN 2"/>
    <property type="match status" value="1"/>
</dbReference>
<evidence type="ECO:0000256" key="4">
    <source>
        <dbReference type="ARBA" id="ARBA00022490"/>
    </source>
</evidence>
<protein>
    <submittedName>
        <fullName evidence="9">EOG090X0A55</fullName>
    </submittedName>
</protein>
<evidence type="ECO:0000256" key="3">
    <source>
        <dbReference type="ARBA" id="ARBA00006106"/>
    </source>
</evidence>
<dbReference type="GO" id="GO:0005737">
    <property type="term" value="C:cytoplasm"/>
    <property type="evidence" value="ECO:0007669"/>
    <property type="project" value="UniProtKB-SubCell"/>
</dbReference>
<dbReference type="CDD" id="cd14367">
    <property type="entry name" value="CUE_CUED2"/>
    <property type="match status" value="1"/>
</dbReference>
<name>A0A9N6WS09_9CRUS</name>
<evidence type="ECO:0000256" key="6">
    <source>
        <dbReference type="ARBA" id="ARBA00023242"/>
    </source>
</evidence>
<dbReference type="AlphaFoldDB" id="A0A9N6WS09"/>
<accession>A0A9N6WS09</accession>
<dbReference type="PANTHER" id="PTHR12493">
    <property type="entry name" value="CUE DOMAIN CONTAINING 2"/>
    <property type="match status" value="1"/>
</dbReference>
<comment type="subcellular location">
    <subcellularLocation>
        <location evidence="2">Cytoplasm</location>
    </subcellularLocation>
    <subcellularLocation>
        <location evidence="1">Nucleus</location>
    </subcellularLocation>
</comment>
<dbReference type="InterPro" id="IPR003892">
    <property type="entry name" value="CUE"/>
</dbReference>
<evidence type="ECO:0000256" key="2">
    <source>
        <dbReference type="ARBA" id="ARBA00004496"/>
    </source>
</evidence>
<feature type="domain" description="CUE" evidence="8">
    <location>
        <begin position="147"/>
        <end position="190"/>
    </location>
</feature>
<proteinExistence type="inferred from homology"/>